<accession>A0A1G7C1B9</accession>
<dbReference type="RefSeq" id="WP_090861048.1">
    <property type="nucleotide sequence ID" value="NZ_FMZM01000020.1"/>
</dbReference>
<feature type="domain" description="MacB-like periplasmic core" evidence="8">
    <location>
        <begin position="18"/>
        <end position="225"/>
    </location>
</feature>
<dbReference type="InterPro" id="IPR050250">
    <property type="entry name" value="Macrolide_Exporter_MacB"/>
</dbReference>
<evidence type="ECO:0000256" key="2">
    <source>
        <dbReference type="ARBA" id="ARBA00022475"/>
    </source>
</evidence>
<dbReference type="Pfam" id="PF02687">
    <property type="entry name" value="FtsX"/>
    <property type="match status" value="2"/>
</dbReference>
<dbReference type="Proteomes" id="UP000199034">
    <property type="component" value="Unassembled WGS sequence"/>
</dbReference>
<keyword evidence="3" id="KW-0812">Transmembrane</keyword>
<evidence type="ECO:0000256" key="6">
    <source>
        <dbReference type="ARBA" id="ARBA00038076"/>
    </source>
</evidence>
<dbReference type="Pfam" id="PF12704">
    <property type="entry name" value="MacB_PCD"/>
    <property type="match status" value="1"/>
</dbReference>
<sequence>MIKLVLSSVRHNLGRYLATLVAIVAGVGFYTAVSVISDGVIDSLEGNIDDQYGNVDVAVVPDEADVVEQTGAQPEPLKVPQAAADQLAALPGVDGSAGILTAPVAFEGSDGKPFATSATGRLWITDADLNPLSVVTGDAPDAAGEVAVDQGLADDEKLKVGAELTLLTLAGPQQVELVGITEFGDSDALDTGGTVSLSEQDAFNWLNSGKQEYESFYLRASGSADDVVAAAGKATPDGFAVESGDEFRDDQREANGSFAQTLKTALQAFAVLALLVGGFVIFNTFSVIVAQRLRELAVLAAIGATPRQLKRSLRLEGLVLGLLGSVLGVVAGYLLTLALQGILALTGNELPGGISFRSANLVSGLFLGTVITVLSVMIPARRAGRTEPIEAMRAAATESADLGRARAVTALVLAALGLLGMLAGSGLATIGAGAVAFVASVFVGAPYLARVGARAARPLLERFGIEGRLAVDNSVRSPKRTATTANALLIGVFLVTLVAVAGASIRDFAIQQVNDVQSADYVVVSQGGTIDPDFVSQLKDVKDVNDVVAFERAPVTIDGAAATVSAGDVAEMAKIANLEVDKGDLADLADGTIAVLDTGDGKAPNVGGTVTVTDSRGKDAELKVVAVLAPTQDTGQTGSILDQASFDSLVGDVAPTIAFVDVASGAQGETKDAIEDLADQRPDITAQEGNALGQLIRTVFDFLIKAVTGLLLMSVLIALIGIVNTMSLSILERRRELGLLRIIGMTDKRVRRMVTLESVLIALLGTLGGMVTGLVVSLLLVLSFNRLSDATITPSIPWVELVAIMVLGVLLGVLAALLPARRSTRMEVLDAISAG</sequence>
<organism evidence="9 10">
    <name type="scientific">Nocardioides lianchengensis</name>
    <dbReference type="NCBI Taxonomy" id="1045774"/>
    <lineage>
        <taxon>Bacteria</taxon>
        <taxon>Bacillati</taxon>
        <taxon>Actinomycetota</taxon>
        <taxon>Actinomycetes</taxon>
        <taxon>Propionibacteriales</taxon>
        <taxon>Nocardioidaceae</taxon>
        <taxon>Nocardioides</taxon>
    </lineage>
</organism>
<keyword evidence="2" id="KW-1003">Cell membrane</keyword>
<gene>
    <name evidence="9" type="ORF">SAMN05421872_12012</name>
</gene>
<protein>
    <submittedName>
        <fullName evidence="9">Putative ABC transport system permease protein</fullName>
    </submittedName>
</protein>
<evidence type="ECO:0000256" key="5">
    <source>
        <dbReference type="ARBA" id="ARBA00023136"/>
    </source>
</evidence>
<dbReference type="AlphaFoldDB" id="A0A1G7C1B9"/>
<keyword evidence="10" id="KW-1185">Reference proteome</keyword>
<evidence type="ECO:0000256" key="4">
    <source>
        <dbReference type="ARBA" id="ARBA00022989"/>
    </source>
</evidence>
<evidence type="ECO:0000259" key="7">
    <source>
        <dbReference type="Pfam" id="PF02687"/>
    </source>
</evidence>
<dbReference type="GO" id="GO:0022857">
    <property type="term" value="F:transmembrane transporter activity"/>
    <property type="evidence" value="ECO:0007669"/>
    <property type="project" value="TreeGrafter"/>
</dbReference>
<keyword evidence="5" id="KW-0472">Membrane</keyword>
<dbReference type="InterPro" id="IPR003838">
    <property type="entry name" value="ABC3_permease_C"/>
</dbReference>
<evidence type="ECO:0000313" key="10">
    <source>
        <dbReference type="Proteomes" id="UP000199034"/>
    </source>
</evidence>
<dbReference type="GO" id="GO:0005886">
    <property type="term" value="C:plasma membrane"/>
    <property type="evidence" value="ECO:0007669"/>
    <property type="project" value="UniProtKB-SubCell"/>
</dbReference>
<dbReference type="STRING" id="1045774.SAMN05421872_12012"/>
<dbReference type="PANTHER" id="PTHR30572">
    <property type="entry name" value="MEMBRANE COMPONENT OF TRANSPORTER-RELATED"/>
    <property type="match status" value="1"/>
</dbReference>
<dbReference type="PANTHER" id="PTHR30572:SF4">
    <property type="entry name" value="ABC TRANSPORTER PERMEASE YTRF"/>
    <property type="match status" value="1"/>
</dbReference>
<dbReference type="OrthoDB" id="9780560at2"/>
<proteinExistence type="inferred from homology"/>
<evidence type="ECO:0000313" key="9">
    <source>
        <dbReference type="EMBL" id="SDE33063.1"/>
    </source>
</evidence>
<reference evidence="9 10" key="1">
    <citation type="submission" date="2016-10" db="EMBL/GenBank/DDBJ databases">
        <authorList>
            <person name="de Groot N.N."/>
        </authorList>
    </citation>
    <scope>NUCLEOTIDE SEQUENCE [LARGE SCALE GENOMIC DNA]</scope>
    <source>
        <strain evidence="9 10">CGMCC 4.6858</strain>
    </source>
</reference>
<name>A0A1G7C1B9_9ACTN</name>
<comment type="similarity">
    <text evidence="6">Belongs to the ABC-4 integral membrane protein family.</text>
</comment>
<comment type="subcellular location">
    <subcellularLocation>
        <location evidence="1">Cell membrane</location>
        <topology evidence="1">Multi-pass membrane protein</topology>
    </subcellularLocation>
</comment>
<dbReference type="InterPro" id="IPR025857">
    <property type="entry name" value="MacB_PCD"/>
</dbReference>
<evidence type="ECO:0000256" key="1">
    <source>
        <dbReference type="ARBA" id="ARBA00004651"/>
    </source>
</evidence>
<feature type="domain" description="ABC3 transporter permease C-terminal" evidence="7">
    <location>
        <begin position="710"/>
        <end position="827"/>
    </location>
</feature>
<evidence type="ECO:0000256" key="3">
    <source>
        <dbReference type="ARBA" id="ARBA00022692"/>
    </source>
</evidence>
<feature type="domain" description="ABC3 transporter permease C-terminal" evidence="7">
    <location>
        <begin position="269"/>
        <end position="388"/>
    </location>
</feature>
<dbReference type="EMBL" id="FMZM01000020">
    <property type="protein sequence ID" value="SDE33063.1"/>
    <property type="molecule type" value="Genomic_DNA"/>
</dbReference>
<keyword evidence="4" id="KW-1133">Transmembrane helix</keyword>
<evidence type="ECO:0000259" key="8">
    <source>
        <dbReference type="Pfam" id="PF12704"/>
    </source>
</evidence>